<feature type="non-terminal residue" evidence="1">
    <location>
        <position position="73"/>
    </location>
</feature>
<proteinExistence type="predicted"/>
<name>A0A699TXY9_TANCI</name>
<gene>
    <name evidence="1" type="ORF">Tci_885925</name>
</gene>
<sequence>TSETPGLEPVPSPVPEPLCWEISVGSTVVVALEGCFPLAAADSRGADSAVVVGVGVGGVVEEAESPFFFLALA</sequence>
<organism evidence="1">
    <name type="scientific">Tanacetum cinerariifolium</name>
    <name type="common">Dalmatian daisy</name>
    <name type="synonym">Chrysanthemum cinerariifolium</name>
    <dbReference type="NCBI Taxonomy" id="118510"/>
    <lineage>
        <taxon>Eukaryota</taxon>
        <taxon>Viridiplantae</taxon>
        <taxon>Streptophyta</taxon>
        <taxon>Embryophyta</taxon>
        <taxon>Tracheophyta</taxon>
        <taxon>Spermatophyta</taxon>
        <taxon>Magnoliopsida</taxon>
        <taxon>eudicotyledons</taxon>
        <taxon>Gunneridae</taxon>
        <taxon>Pentapetalae</taxon>
        <taxon>asterids</taxon>
        <taxon>campanulids</taxon>
        <taxon>Asterales</taxon>
        <taxon>Asteraceae</taxon>
        <taxon>Asteroideae</taxon>
        <taxon>Anthemideae</taxon>
        <taxon>Anthemidinae</taxon>
        <taxon>Tanacetum</taxon>
    </lineage>
</organism>
<dbReference type="EMBL" id="BKCJ011276032">
    <property type="protein sequence ID" value="GFD13956.1"/>
    <property type="molecule type" value="Genomic_DNA"/>
</dbReference>
<dbReference type="AlphaFoldDB" id="A0A699TXY9"/>
<evidence type="ECO:0000313" key="1">
    <source>
        <dbReference type="EMBL" id="GFD13956.1"/>
    </source>
</evidence>
<accession>A0A699TXY9</accession>
<protein>
    <submittedName>
        <fullName evidence="1">Uncharacterized protein</fullName>
    </submittedName>
</protein>
<feature type="non-terminal residue" evidence="1">
    <location>
        <position position="1"/>
    </location>
</feature>
<reference evidence="1" key="1">
    <citation type="journal article" date="2019" name="Sci. Rep.">
        <title>Draft genome of Tanacetum cinerariifolium, the natural source of mosquito coil.</title>
        <authorList>
            <person name="Yamashiro T."/>
            <person name="Shiraishi A."/>
            <person name="Satake H."/>
            <person name="Nakayama K."/>
        </authorList>
    </citation>
    <scope>NUCLEOTIDE SEQUENCE</scope>
</reference>
<comment type="caution">
    <text evidence="1">The sequence shown here is derived from an EMBL/GenBank/DDBJ whole genome shotgun (WGS) entry which is preliminary data.</text>
</comment>